<evidence type="ECO:0000256" key="1">
    <source>
        <dbReference type="SAM" id="MobiDB-lite"/>
    </source>
</evidence>
<evidence type="ECO:0000313" key="3">
    <source>
        <dbReference type="Proteomes" id="UP000195402"/>
    </source>
</evidence>
<dbReference type="InParanoid" id="A0A200QBF6"/>
<evidence type="ECO:0000313" key="2">
    <source>
        <dbReference type="EMBL" id="OVA07793.1"/>
    </source>
</evidence>
<sequence length="132" mass="14620">MSSIMNSQSLALATAMAISGSLILVALCRQKSLSTGGVFVDQDSKSNPQTLRSCMSSDKKRREKKKKKVHFADDVVDQDGNGLESRKKFSKSLRYNQACKSEGRGVSSMPTNRTALYHGILRDRVHRMACSY</sequence>
<evidence type="ECO:0008006" key="4">
    <source>
        <dbReference type="Google" id="ProtNLM"/>
    </source>
</evidence>
<proteinExistence type="predicted"/>
<dbReference type="OMA" id="TSQVHDQ"/>
<keyword evidence="3" id="KW-1185">Reference proteome</keyword>
<dbReference type="AlphaFoldDB" id="A0A200QBF6"/>
<dbReference type="PANTHER" id="PTHR33564">
    <property type="entry name" value="TRANSMEMBRANE PROTEIN"/>
    <property type="match status" value="1"/>
</dbReference>
<name>A0A200QBF6_MACCD</name>
<dbReference type="PANTHER" id="PTHR33564:SF11">
    <property type="entry name" value="OS06G0604600 PROTEIN"/>
    <property type="match status" value="1"/>
</dbReference>
<feature type="compositionally biased region" description="Polar residues" evidence="1">
    <location>
        <begin position="45"/>
        <end position="56"/>
    </location>
</feature>
<dbReference type="Proteomes" id="UP000195402">
    <property type="component" value="Unassembled WGS sequence"/>
</dbReference>
<reference evidence="2 3" key="1">
    <citation type="journal article" date="2017" name="Mol. Plant">
        <title>The Genome of Medicinal Plant Macleaya cordata Provides New Insights into Benzylisoquinoline Alkaloids Metabolism.</title>
        <authorList>
            <person name="Liu X."/>
            <person name="Liu Y."/>
            <person name="Huang P."/>
            <person name="Ma Y."/>
            <person name="Qing Z."/>
            <person name="Tang Q."/>
            <person name="Cao H."/>
            <person name="Cheng P."/>
            <person name="Zheng Y."/>
            <person name="Yuan Z."/>
            <person name="Zhou Y."/>
            <person name="Liu J."/>
            <person name="Tang Z."/>
            <person name="Zhuo Y."/>
            <person name="Zhang Y."/>
            <person name="Yu L."/>
            <person name="Huang J."/>
            <person name="Yang P."/>
            <person name="Peng Q."/>
            <person name="Zhang J."/>
            <person name="Jiang W."/>
            <person name="Zhang Z."/>
            <person name="Lin K."/>
            <person name="Ro D.K."/>
            <person name="Chen X."/>
            <person name="Xiong X."/>
            <person name="Shang Y."/>
            <person name="Huang S."/>
            <person name="Zeng J."/>
        </authorList>
    </citation>
    <scope>NUCLEOTIDE SEQUENCE [LARGE SCALE GENOMIC DNA]</scope>
    <source>
        <strain evidence="3">cv. BLH2017</strain>
        <tissue evidence="2">Root</tissue>
    </source>
</reference>
<dbReference type="OrthoDB" id="695890at2759"/>
<comment type="caution">
    <text evidence="2">The sequence shown here is derived from an EMBL/GenBank/DDBJ whole genome shotgun (WGS) entry which is preliminary data.</text>
</comment>
<feature type="region of interest" description="Disordered" evidence="1">
    <location>
        <begin position="38"/>
        <end position="67"/>
    </location>
</feature>
<dbReference type="STRING" id="56857.A0A200QBF6"/>
<dbReference type="EMBL" id="MVGT01002433">
    <property type="protein sequence ID" value="OVA07793.1"/>
    <property type="molecule type" value="Genomic_DNA"/>
</dbReference>
<gene>
    <name evidence="2" type="ORF">BVC80_8641g11</name>
</gene>
<protein>
    <recommendedName>
        <fullName evidence="4">Transmembrane protein</fullName>
    </recommendedName>
</protein>
<accession>A0A200QBF6</accession>
<organism evidence="2 3">
    <name type="scientific">Macleaya cordata</name>
    <name type="common">Five-seeded plume-poppy</name>
    <name type="synonym">Bocconia cordata</name>
    <dbReference type="NCBI Taxonomy" id="56857"/>
    <lineage>
        <taxon>Eukaryota</taxon>
        <taxon>Viridiplantae</taxon>
        <taxon>Streptophyta</taxon>
        <taxon>Embryophyta</taxon>
        <taxon>Tracheophyta</taxon>
        <taxon>Spermatophyta</taxon>
        <taxon>Magnoliopsida</taxon>
        <taxon>Ranunculales</taxon>
        <taxon>Papaveraceae</taxon>
        <taxon>Papaveroideae</taxon>
        <taxon>Macleaya</taxon>
    </lineage>
</organism>
<dbReference type="FunCoup" id="A0A200QBF6">
    <property type="interactions" value="190"/>
</dbReference>